<accession>A0ABS7UKP7</accession>
<dbReference type="InterPro" id="IPR005238">
    <property type="entry name" value="ComB-like"/>
</dbReference>
<dbReference type="SUPFAM" id="SSF142823">
    <property type="entry name" value="ComB-like"/>
    <property type="match status" value="1"/>
</dbReference>
<organism evidence="8 9">
    <name type="scientific">Nocardioides mangrovi</name>
    <dbReference type="NCBI Taxonomy" id="2874580"/>
    <lineage>
        <taxon>Bacteria</taxon>
        <taxon>Bacillati</taxon>
        <taxon>Actinomycetota</taxon>
        <taxon>Actinomycetes</taxon>
        <taxon>Propionibacteriales</taxon>
        <taxon>Nocardioidaceae</taxon>
        <taxon>Nocardioides</taxon>
    </lineage>
</organism>
<sequence>MTSVHVEWGPTGAAASIRPGGVAVVVDVLSFTTTLTVAVERGMTVYPFRWADVRATTYARTRDAVLAVGRRAAHPGEVSLSPSTVLAATGVRRLVLPSPNGSSICFGLADAGVQVVGASLRNRSAVARWLRDRPAGHDDESPVVVVAAGERWPDDTLRPAVEDLWGAGAVVAALADLGSVDLSVEARVAEQAFRAVADRLPTELPASTSGRELVDGGFPDDVELAAQLDASDVVPVLADGAFTAA</sequence>
<dbReference type="PANTHER" id="PTHR37311">
    <property type="entry name" value="2-PHOSPHOSULFOLACTATE PHOSPHATASE-RELATED"/>
    <property type="match status" value="1"/>
</dbReference>
<comment type="caution">
    <text evidence="8">The sequence shown here is derived from an EMBL/GenBank/DDBJ whole genome shotgun (WGS) entry which is preliminary data.</text>
</comment>
<evidence type="ECO:0000313" key="8">
    <source>
        <dbReference type="EMBL" id="MBZ5741231.1"/>
    </source>
</evidence>
<gene>
    <name evidence="8" type="ORF">K8U61_23935</name>
</gene>
<evidence type="ECO:0000256" key="7">
    <source>
        <dbReference type="ARBA" id="ARBA00033711"/>
    </source>
</evidence>
<evidence type="ECO:0000256" key="4">
    <source>
        <dbReference type="ARBA" id="ARBA00021948"/>
    </source>
</evidence>
<keyword evidence="6" id="KW-0460">Magnesium</keyword>
<dbReference type="Gene3D" id="3.90.1560.10">
    <property type="entry name" value="ComB-like"/>
    <property type="match status" value="1"/>
</dbReference>
<evidence type="ECO:0000256" key="2">
    <source>
        <dbReference type="ARBA" id="ARBA00009997"/>
    </source>
</evidence>
<evidence type="ECO:0000313" key="9">
    <source>
        <dbReference type="Proteomes" id="UP000780875"/>
    </source>
</evidence>
<keyword evidence="5" id="KW-0378">Hydrolase</keyword>
<evidence type="ECO:0000256" key="5">
    <source>
        <dbReference type="ARBA" id="ARBA00022801"/>
    </source>
</evidence>
<evidence type="ECO:0000256" key="6">
    <source>
        <dbReference type="ARBA" id="ARBA00022842"/>
    </source>
</evidence>
<dbReference type="PANTHER" id="PTHR37311:SF1">
    <property type="entry name" value="2-PHOSPHOSULFOLACTATE PHOSPHATASE-RELATED"/>
    <property type="match status" value="1"/>
</dbReference>
<dbReference type="InterPro" id="IPR036702">
    <property type="entry name" value="ComB-like_sf"/>
</dbReference>
<name>A0ABS7UKP7_9ACTN</name>
<protein>
    <recommendedName>
        <fullName evidence="4">Probable 2-phosphosulfolactate phosphatase</fullName>
        <ecNumber evidence="3">3.1.3.71</ecNumber>
    </recommendedName>
</protein>
<comment type="catalytic activity">
    <reaction evidence="7">
        <text>(2R)-O-phospho-3-sulfolactate + H2O = (2R)-3-sulfolactate + phosphate</text>
        <dbReference type="Rhea" id="RHEA:23416"/>
        <dbReference type="ChEBI" id="CHEBI:15377"/>
        <dbReference type="ChEBI" id="CHEBI:15597"/>
        <dbReference type="ChEBI" id="CHEBI:43474"/>
        <dbReference type="ChEBI" id="CHEBI:58738"/>
        <dbReference type="EC" id="3.1.3.71"/>
    </reaction>
</comment>
<comment type="similarity">
    <text evidence="2">Belongs to the ComB family.</text>
</comment>
<reference evidence="8 9" key="1">
    <citation type="submission" date="2021-09" db="EMBL/GenBank/DDBJ databases">
        <title>Whole genome sequence of Nocardioides sp. GBK3QG-3.</title>
        <authorList>
            <person name="Tuo L."/>
        </authorList>
    </citation>
    <scope>NUCLEOTIDE SEQUENCE [LARGE SCALE GENOMIC DNA]</scope>
    <source>
        <strain evidence="8 9">GBK3QG-3</strain>
    </source>
</reference>
<dbReference type="Pfam" id="PF04029">
    <property type="entry name" value="2-ph_phosp"/>
    <property type="match status" value="1"/>
</dbReference>
<dbReference type="Proteomes" id="UP000780875">
    <property type="component" value="Unassembled WGS sequence"/>
</dbReference>
<dbReference type="EMBL" id="JAIQZJ010000027">
    <property type="protein sequence ID" value="MBZ5741231.1"/>
    <property type="molecule type" value="Genomic_DNA"/>
</dbReference>
<evidence type="ECO:0000256" key="1">
    <source>
        <dbReference type="ARBA" id="ARBA00001946"/>
    </source>
</evidence>
<dbReference type="RefSeq" id="WP_224125530.1">
    <property type="nucleotide sequence ID" value="NZ_JAIQZJ010000027.1"/>
</dbReference>
<proteinExistence type="inferred from homology"/>
<evidence type="ECO:0000256" key="3">
    <source>
        <dbReference type="ARBA" id="ARBA00012953"/>
    </source>
</evidence>
<keyword evidence="9" id="KW-1185">Reference proteome</keyword>
<comment type="cofactor">
    <cofactor evidence="1">
        <name>Mg(2+)</name>
        <dbReference type="ChEBI" id="CHEBI:18420"/>
    </cofactor>
</comment>
<dbReference type="EC" id="3.1.3.71" evidence="3"/>